<dbReference type="Pfam" id="PF03432">
    <property type="entry name" value="Relaxase"/>
    <property type="match status" value="1"/>
</dbReference>
<comment type="caution">
    <text evidence="3">The sequence shown here is derived from an EMBL/GenBank/DDBJ whole genome shotgun (WGS) entry which is preliminary data.</text>
</comment>
<dbReference type="InterPro" id="IPR005094">
    <property type="entry name" value="Endonuclease_MobA/VirD2"/>
</dbReference>
<dbReference type="EMBL" id="AYZE01000002">
    <property type="protein sequence ID" value="KRM92908.1"/>
    <property type="molecule type" value="Genomic_DNA"/>
</dbReference>
<protein>
    <submittedName>
        <fullName evidence="3">Mobilization protein A</fullName>
    </submittedName>
</protein>
<keyword evidence="4" id="KW-1185">Reference proteome</keyword>
<accession>A0A0R2CYU5</accession>
<sequence length="364" mass="42038">MKATRSVFKNTGKTEVMRVIQSFSASDFNSADPHAWQQVNQLGLELAQKIAPDHEVAVYTHIDGVGHKLHNHLLINMPNLQTGKKYHHHNDWERIAKLSNQITQAHGLSLPTQSPQSERKSMAEKQLANKNKYVWKDDLRRQIDSVMLDSSVSSYKAFSESLSSKGIKVLDRGKNVLTFAFIDAEGKKRRARSYRLGKDYEREILEYELERRAKQADKGLDDSKQQRIIEISRETELRKQTFDTSEQSINHLAVTTKQTQRDQSRNIEQTNNVIVKQHSFRTAIKPLTTGIQQLKDGLQKLTDQVKQFLKSRDIGREFAQRFKADMLKQDLNQRQNVQNDLAKRTSPTHHSVQRPYKPRGGMER</sequence>
<organism evidence="3 4">
    <name type="scientific">Liquorilactobacillus cacaonum DSM 21116</name>
    <dbReference type="NCBI Taxonomy" id="1423729"/>
    <lineage>
        <taxon>Bacteria</taxon>
        <taxon>Bacillati</taxon>
        <taxon>Bacillota</taxon>
        <taxon>Bacilli</taxon>
        <taxon>Lactobacillales</taxon>
        <taxon>Lactobacillaceae</taxon>
        <taxon>Liquorilactobacillus</taxon>
    </lineage>
</organism>
<proteinExistence type="predicted"/>
<gene>
    <name evidence="3" type="ORF">FC80_GL000422</name>
</gene>
<dbReference type="AlphaFoldDB" id="A0A0R2CYU5"/>
<reference evidence="3 4" key="1">
    <citation type="journal article" date="2015" name="Genome Announc.">
        <title>Expanding the biotechnology potential of lactobacilli through comparative genomics of 213 strains and associated genera.</title>
        <authorList>
            <person name="Sun Z."/>
            <person name="Harris H.M."/>
            <person name="McCann A."/>
            <person name="Guo C."/>
            <person name="Argimon S."/>
            <person name="Zhang W."/>
            <person name="Yang X."/>
            <person name="Jeffery I.B."/>
            <person name="Cooney J.C."/>
            <person name="Kagawa T.F."/>
            <person name="Liu W."/>
            <person name="Song Y."/>
            <person name="Salvetti E."/>
            <person name="Wrobel A."/>
            <person name="Rasinkangas P."/>
            <person name="Parkhill J."/>
            <person name="Rea M.C."/>
            <person name="O'Sullivan O."/>
            <person name="Ritari J."/>
            <person name="Douillard F.P."/>
            <person name="Paul Ross R."/>
            <person name="Yang R."/>
            <person name="Briner A.E."/>
            <person name="Felis G.E."/>
            <person name="de Vos W.M."/>
            <person name="Barrangou R."/>
            <person name="Klaenhammer T.R."/>
            <person name="Caufield P.W."/>
            <person name="Cui Y."/>
            <person name="Zhang H."/>
            <person name="O'Toole P.W."/>
        </authorList>
    </citation>
    <scope>NUCLEOTIDE SEQUENCE [LARGE SCALE GENOMIC DNA]</scope>
    <source>
        <strain evidence="3 4">DSM 21116</strain>
    </source>
</reference>
<dbReference type="Proteomes" id="UP000051131">
    <property type="component" value="Unassembled WGS sequence"/>
</dbReference>
<evidence type="ECO:0000313" key="3">
    <source>
        <dbReference type="EMBL" id="KRM92908.1"/>
    </source>
</evidence>
<feature type="region of interest" description="Disordered" evidence="1">
    <location>
        <begin position="337"/>
        <end position="364"/>
    </location>
</feature>
<dbReference type="PATRIC" id="fig|1423729.3.peg.425"/>
<dbReference type="STRING" id="1423729.FC80_GL000422"/>
<name>A0A0R2CYU5_9LACO</name>
<evidence type="ECO:0000256" key="1">
    <source>
        <dbReference type="SAM" id="MobiDB-lite"/>
    </source>
</evidence>
<evidence type="ECO:0000259" key="2">
    <source>
        <dbReference type="Pfam" id="PF03432"/>
    </source>
</evidence>
<feature type="domain" description="MobA/VirD2-like nuclease" evidence="2">
    <location>
        <begin position="1"/>
        <end position="108"/>
    </location>
</feature>
<evidence type="ECO:0000313" key="4">
    <source>
        <dbReference type="Proteomes" id="UP000051131"/>
    </source>
</evidence>